<evidence type="ECO:0000256" key="2">
    <source>
        <dbReference type="ARBA" id="ARBA00022723"/>
    </source>
</evidence>
<dbReference type="Pfam" id="PF13442">
    <property type="entry name" value="Cytochrome_CBB3"/>
    <property type="match status" value="1"/>
</dbReference>
<evidence type="ECO:0000256" key="1">
    <source>
        <dbReference type="ARBA" id="ARBA00022617"/>
    </source>
</evidence>
<dbReference type="GO" id="GO:0020037">
    <property type="term" value="F:heme binding"/>
    <property type="evidence" value="ECO:0007669"/>
    <property type="project" value="InterPro"/>
</dbReference>
<accession>A0AA49JGS5</accession>
<dbReference type="SUPFAM" id="SSF50952">
    <property type="entry name" value="Soluble quinoprotein glucose dehydrogenase"/>
    <property type="match status" value="1"/>
</dbReference>
<proteinExistence type="predicted"/>
<evidence type="ECO:0000259" key="5">
    <source>
        <dbReference type="PROSITE" id="PS51007"/>
    </source>
</evidence>
<dbReference type="InterPro" id="IPR009056">
    <property type="entry name" value="Cyt_c-like_dom"/>
</dbReference>
<keyword evidence="2 4" id="KW-0479">Metal-binding</keyword>
<keyword evidence="3 4" id="KW-0408">Iron</keyword>
<keyword evidence="1 4" id="KW-0349">Heme</keyword>
<dbReference type="Gene3D" id="2.120.10.30">
    <property type="entry name" value="TolB, C-terminal domain"/>
    <property type="match status" value="1"/>
</dbReference>
<dbReference type="Gene3D" id="1.10.760.10">
    <property type="entry name" value="Cytochrome c-like domain"/>
    <property type="match status" value="1"/>
</dbReference>
<dbReference type="AlphaFoldDB" id="A0AA49JGS5"/>
<dbReference type="InterPro" id="IPR011042">
    <property type="entry name" value="6-blade_b-propeller_TolB-like"/>
</dbReference>
<sequence>MHFFTQFPFANTLMRVFPDAQFTYCPLLLMVAILFSCTISVQAQDGAQVYQTYCAGCHGAQLQGGSATTLIKTDWTYGRGKGALVRNVKFGIPNTEMAAWHTVLTDEQIGAVADFIIEAQDTPPTAERSIPEELKTEVYTLKVEEVVTEGLQTPWGMAFADEHRALITERPGKIRWMVDNKLDPQPIQGVPPTYESKTGGYMDIILDPDYAANGWVYLAYSHTDGDVHDDQAEAMTKIVRGKINDHQWTNQETLFEVPDSLLVVGGNRWGCRFLFDDEGYLYFSIGDMAQADASQNPGAATGKTFRINSDGSIPEDNPFADEPGALAAIYTLGNRNVQGITQHPETGDIWATEHGPMGGDELNILKKGANYGWPVITYGVDYSGEIVSEKTQQSGMEQPITYWTPSIAVCPAMFVSSPLFSQWENNLLVGALAFEELRRLVIETDQVTRQEMILKGVGRVRDITFAPDGALYVILNQPDKVLRITPEGKPLQKQSQ</sequence>
<feature type="domain" description="Cytochrome c" evidence="5">
    <location>
        <begin position="41"/>
        <end position="120"/>
    </location>
</feature>
<dbReference type="GO" id="GO:0046872">
    <property type="term" value="F:metal ion binding"/>
    <property type="evidence" value="ECO:0007669"/>
    <property type="project" value="UniProtKB-KW"/>
</dbReference>
<dbReference type="GO" id="GO:0009055">
    <property type="term" value="F:electron transfer activity"/>
    <property type="evidence" value="ECO:0007669"/>
    <property type="project" value="InterPro"/>
</dbReference>
<protein>
    <submittedName>
        <fullName evidence="6">PQQ-dependent sugar dehydrogenase</fullName>
    </submittedName>
</protein>
<dbReference type="PANTHER" id="PTHR19328:SF75">
    <property type="entry name" value="ALDOSE SUGAR DEHYDROGENASE YLII"/>
    <property type="match status" value="1"/>
</dbReference>
<reference evidence="6" key="2">
    <citation type="journal article" date="2024" name="Antonie Van Leeuwenhoek">
        <title>Roseihalotalea indica gen. nov., sp. nov., a halophilic Bacteroidetes from mesopelagic Southwest Indian Ocean with higher carbohydrate metabolic potential.</title>
        <authorList>
            <person name="Chen B."/>
            <person name="Zhang M."/>
            <person name="Lin D."/>
            <person name="Ye J."/>
            <person name="Tang K."/>
        </authorList>
    </citation>
    <scope>NUCLEOTIDE SEQUENCE</scope>
    <source>
        <strain evidence="6">TK19036</strain>
    </source>
</reference>
<evidence type="ECO:0000256" key="3">
    <source>
        <dbReference type="ARBA" id="ARBA00023004"/>
    </source>
</evidence>
<organism evidence="6">
    <name type="scientific">Roseihalotalea indica</name>
    <dbReference type="NCBI Taxonomy" id="2867963"/>
    <lineage>
        <taxon>Bacteria</taxon>
        <taxon>Pseudomonadati</taxon>
        <taxon>Bacteroidota</taxon>
        <taxon>Cytophagia</taxon>
        <taxon>Cytophagales</taxon>
        <taxon>Catalimonadaceae</taxon>
        <taxon>Roseihalotalea</taxon>
    </lineage>
</organism>
<dbReference type="InterPro" id="IPR036909">
    <property type="entry name" value="Cyt_c-like_dom_sf"/>
</dbReference>
<evidence type="ECO:0000256" key="4">
    <source>
        <dbReference type="PROSITE-ProRule" id="PRU00433"/>
    </source>
</evidence>
<gene>
    <name evidence="6" type="ORF">K4G66_32185</name>
</gene>
<reference evidence="6" key="1">
    <citation type="journal article" date="2023" name="Comput. Struct. Biotechnol. J.">
        <title>Discovery of a novel marine Bacteroidetes with a rich repertoire of carbohydrate-active enzymes.</title>
        <authorList>
            <person name="Chen B."/>
            <person name="Liu G."/>
            <person name="Chen Q."/>
            <person name="Wang H."/>
            <person name="Liu L."/>
            <person name="Tang K."/>
        </authorList>
    </citation>
    <scope>NUCLEOTIDE SEQUENCE</scope>
    <source>
        <strain evidence="6">TK19036</strain>
    </source>
</reference>
<dbReference type="PROSITE" id="PS51007">
    <property type="entry name" value="CYTC"/>
    <property type="match status" value="1"/>
</dbReference>
<dbReference type="PANTHER" id="PTHR19328">
    <property type="entry name" value="HEDGEHOG-INTERACTING PROTEIN"/>
    <property type="match status" value="1"/>
</dbReference>
<dbReference type="SUPFAM" id="SSF46626">
    <property type="entry name" value="Cytochrome c"/>
    <property type="match status" value="1"/>
</dbReference>
<dbReference type="InterPro" id="IPR012938">
    <property type="entry name" value="Glc/Sorbosone_DH"/>
</dbReference>
<evidence type="ECO:0000313" key="6">
    <source>
        <dbReference type="EMBL" id="WKN37030.1"/>
    </source>
</evidence>
<dbReference type="Pfam" id="PF07995">
    <property type="entry name" value="GSDH"/>
    <property type="match status" value="1"/>
</dbReference>
<dbReference type="EMBL" id="CP120682">
    <property type="protein sequence ID" value="WKN37030.1"/>
    <property type="molecule type" value="Genomic_DNA"/>
</dbReference>
<dbReference type="InterPro" id="IPR011041">
    <property type="entry name" value="Quinoprot_gluc/sorb_DH_b-prop"/>
</dbReference>
<name>A0AA49JGS5_9BACT</name>